<dbReference type="Pfam" id="PF04237">
    <property type="entry name" value="YjbR"/>
    <property type="match status" value="1"/>
</dbReference>
<protein>
    <recommendedName>
        <fullName evidence="3">DNA-binding protein (MmcQ/YjbR family)</fullName>
    </recommendedName>
</protein>
<dbReference type="Proteomes" id="UP000252415">
    <property type="component" value="Unassembled WGS sequence"/>
</dbReference>
<sequence>MDQKESMSNDVYNENLDQIRALCLSFPGTNERLSHGAPTFFVNEKKSFVQYHLNHHGDGKVALWCAAPSGAQPILVESNPEIYYIPAYVGHLGWVGVRLDRDAEWHEVKGVIQDAYLTKAPKKYVEIVRAGLKT</sequence>
<dbReference type="OrthoDB" id="277063at2"/>
<reference evidence="1 2" key="1">
    <citation type="submission" date="2018-07" db="EMBL/GenBank/DDBJ databases">
        <title>Genomic Encyclopedia of Type Strains, Phase III (KMG-III): the genomes of soil and plant-associated and newly described type strains.</title>
        <authorList>
            <person name="Whitman W."/>
        </authorList>
    </citation>
    <scope>NUCLEOTIDE SEQUENCE [LARGE SCALE GENOMIC DNA]</scope>
    <source>
        <strain evidence="1 2">CECT 7506</strain>
    </source>
</reference>
<evidence type="ECO:0000313" key="1">
    <source>
        <dbReference type="EMBL" id="RCW50375.1"/>
    </source>
</evidence>
<organism evidence="1 2">
    <name type="scientific">Paenibacillus prosopidis</name>
    <dbReference type="NCBI Taxonomy" id="630520"/>
    <lineage>
        <taxon>Bacteria</taxon>
        <taxon>Bacillati</taxon>
        <taxon>Bacillota</taxon>
        <taxon>Bacilli</taxon>
        <taxon>Bacillales</taxon>
        <taxon>Paenibacillaceae</taxon>
        <taxon>Paenibacillus</taxon>
    </lineage>
</organism>
<dbReference type="EMBL" id="QPJD01000003">
    <property type="protein sequence ID" value="RCW50375.1"/>
    <property type="molecule type" value="Genomic_DNA"/>
</dbReference>
<proteinExistence type="predicted"/>
<gene>
    <name evidence="1" type="ORF">DFP97_103396</name>
</gene>
<evidence type="ECO:0000313" key="2">
    <source>
        <dbReference type="Proteomes" id="UP000252415"/>
    </source>
</evidence>
<dbReference type="SUPFAM" id="SSF142906">
    <property type="entry name" value="YjbR-like"/>
    <property type="match status" value="1"/>
</dbReference>
<dbReference type="InterPro" id="IPR038056">
    <property type="entry name" value="YjbR-like_sf"/>
</dbReference>
<keyword evidence="2" id="KW-1185">Reference proteome</keyword>
<dbReference type="RefSeq" id="WP_114379199.1">
    <property type="nucleotide sequence ID" value="NZ_QPJD01000003.1"/>
</dbReference>
<accession>A0A368W778</accession>
<dbReference type="InterPro" id="IPR058532">
    <property type="entry name" value="YjbR/MT2646/Rv2570-like"/>
</dbReference>
<name>A0A368W778_9BACL</name>
<dbReference type="Gene3D" id="3.90.1150.30">
    <property type="match status" value="1"/>
</dbReference>
<comment type="caution">
    <text evidence="1">The sequence shown here is derived from an EMBL/GenBank/DDBJ whole genome shotgun (WGS) entry which is preliminary data.</text>
</comment>
<evidence type="ECO:0008006" key="3">
    <source>
        <dbReference type="Google" id="ProtNLM"/>
    </source>
</evidence>
<dbReference type="AlphaFoldDB" id="A0A368W778"/>